<feature type="compositionally biased region" description="Acidic residues" evidence="2">
    <location>
        <begin position="447"/>
        <end position="470"/>
    </location>
</feature>
<accession>A0A9P1DBS7</accession>
<dbReference type="InterPro" id="IPR001584">
    <property type="entry name" value="Integrase_cat-core"/>
</dbReference>
<dbReference type="InterPro" id="IPR001878">
    <property type="entry name" value="Znf_CCHC"/>
</dbReference>
<dbReference type="OrthoDB" id="448248at2759"/>
<dbReference type="InterPro" id="IPR036875">
    <property type="entry name" value="Znf_CCHC_sf"/>
</dbReference>
<dbReference type="InterPro" id="IPR050951">
    <property type="entry name" value="Retrovirus_Pol_polyprotein"/>
</dbReference>
<feature type="compositionally biased region" description="Basic and acidic residues" evidence="2">
    <location>
        <begin position="1160"/>
        <end position="1172"/>
    </location>
</feature>
<keyword evidence="1" id="KW-0863">Zinc-finger</keyword>
<dbReference type="GO" id="GO:0003676">
    <property type="term" value="F:nucleic acid binding"/>
    <property type="evidence" value="ECO:0007669"/>
    <property type="project" value="InterPro"/>
</dbReference>
<evidence type="ECO:0000313" key="6">
    <source>
        <dbReference type="EMBL" id="CAL4794265.1"/>
    </source>
</evidence>
<dbReference type="SUPFAM" id="SSF57756">
    <property type="entry name" value="Retrovirus zinc finger-like domains"/>
    <property type="match status" value="1"/>
</dbReference>
<dbReference type="EMBL" id="CAMXCT030003933">
    <property type="protein sequence ID" value="CAL4794265.1"/>
    <property type="molecule type" value="Genomic_DNA"/>
</dbReference>
<feature type="compositionally biased region" description="Low complexity" evidence="2">
    <location>
        <begin position="1356"/>
        <end position="1371"/>
    </location>
</feature>
<gene>
    <name evidence="5" type="ORF">C1SCF055_LOCUS32548</name>
</gene>
<feature type="compositionally biased region" description="Low complexity" evidence="2">
    <location>
        <begin position="2257"/>
        <end position="2274"/>
    </location>
</feature>
<feature type="compositionally biased region" description="Basic residues" evidence="2">
    <location>
        <begin position="503"/>
        <end position="514"/>
    </location>
</feature>
<feature type="region of interest" description="Disordered" evidence="2">
    <location>
        <begin position="441"/>
        <end position="470"/>
    </location>
</feature>
<feature type="compositionally biased region" description="Basic and acidic residues" evidence="2">
    <location>
        <begin position="2340"/>
        <end position="2354"/>
    </location>
</feature>
<feature type="region of interest" description="Disordered" evidence="2">
    <location>
        <begin position="2240"/>
        <end position="2385"/>
    </location>
</feature>
<sequence>MPPGCGNPMEPNMSPIQNIWFGPPASTWSHMPSGGCPGLVGTVPPQGALHHEGPRGPVPVPVPGGVPPQAFNGMGMAVHGPGFPHSMVTALQPDLSHRAPMSSAYNVPRPCADLPHGLPGGCGPQPHQVPSAVFQQAPNGMPGFGQNLHAPGAGSGGNSPLAGMTPPVAGSPDRHGPRSQPGDPWSNYRPTETVTNAKEFSQRLREERPGFRSVTSAFEAMGKTTPSSTAPHGANVTNEQLLAKLVDAVSGDRKLPIPTWDGTPSGLRGWLRQLSFWETESNLPKEKWGVRLFQSLSGEARKIAETVSTEVLLTSDGYSAVLTSLMQKFQPYLDAVGPLSIDTFLYSGERAPRETFNAYLSRKSTQKQELESQIGAEVHPLIAGRVLLRQAGLTENQQQLVALKNHTLLSYDEVAKTLQPLDRLDTLAKAGALTTATTGKVYMQTAEGDDEDEENYDEEAEEELETEDEDSDFIQFEDKEYDEMEAVYVQAYNDVRKDLRSRRKERGFVKHGRRSPSAGKQQKDEPYIRGTESELLARTRCFSCQELGHVSRNCPHRSTTTTATPKKTFVAVTPTGHSTTTSYAVFKHECQYPPKEEALLRAVYAGVQVRGFEAVIDTAAEQCIIGSKAFASLQEELALLNLRVVLIRQPAVPWTLRCSNMHRWGVLRFTVITDTLSFVTPPLLGVSYLEAVGAIIDLSTNHYSTPDGHTANMRRLSSGHRAIHMLDFDTTPWKLPLQHQVRGHDPFRLPVPRSSHYFSGGNGAEGFGDLHVSCEADAGSPMDETFFQTYLESQVLPLESGELTAAPVASAASRPDRSRSPTRTNASERNTMANNENDQGPGTGATTTRRVTFDTTTAAGAPADVASSAAPTSPMTSPEPAEEPAAGGGASAIPTPTDANLPETQEEWHAEEAPSSLSKETDPPVDPFDEMSSPEFVMHDGQVLDPNVETKVWVIKTNSDKELLATYVGWRIRILDPFDVPQARRYDLTERRQVVAKFPQNESRVVRDCWPTNINRIMEKPWHGDITFYESHEKGDPFRPFGTWLDAQPRGYPRPPPGPPPGFGSTSSSSRPSGASGSSGGGAGYYTHQHGGHAASAQQNSAAQLMMIEYKMDATDGDGNWHEICEMDAGDVDEPHRHDCSAVESSSRGESSKASILSMMDKEDRGEESSRKLGTRKCETAWSRVVKAMMLLINTTRSQMVLDYLQKKGAVCDEVDTENVGDKFKKATKAKGKANQTEWIAQGIGKPLKRSTAQKFWEKEPEQCNHPAEYLRYRANRFDRWWVCLTCGSRWERFDVDHAASSTATVVPETPDSHSLKTLEGTYPQFLPAPRSKPDQGAVTLKVTNMGKISMVDGGTVSTTSRRSKTSSQETARARSTSKERQMTGLRASQAAKRVPTFNIDREGTMEHLEEAFGPTEILMISDEEKVAKTEDGFTEPDNFDGDYMACYVYGHLAQHFASAQADGQGLLATEGELDLSTGWDFCKPSHQKAALRLVNELQPVLVVLSPPCTTFSALRNLSNFKRDQATVAQEEAEGRLHVRFSVQLARIQHRAGRGFPFEHPRNATSWTTTELQQLRQEDGVHAVAVDLCRFGLKTSKGAPALKPTLLLTNIEELATVLHRRCEGFHKSHQPLLAGEAALAAKYTPAFVDAILRGLRQHVQSWVKAHNSSSDYWEVKDEEVIRHHRVPRRARFSPTGVAGCPLELSKLSSSRTTVMKFDKGPVQTFNDNWRTTALPRQTMTTLWTGTTTFPVQDPILLPHDWQEAANFIVRAAAHPIHSYITEETAVQMEWTTAFPSHRILGGAPSTPSSTAGPPQFNRFAGMDGDDLDVNMLDDLGVNAPDETSESKAEHALRALDLSKPATDNILHPEMRRELFKIHRNLGHPSLQVFVRALKHAGVKNEVLQWTKNHFKCPLCERKQQPSSHRPGKLQRAMNFNEVVGVDLIQINVPEIGDYWMLNCLCWGTDMQIVEIVKDKQASTVLETFCRVWVAHYGPPALVVADQGREFIGHQFTDYLGHMGVPVHFINARSPWENGRTERAGGIFKSRLEGALHEVGATTEEELKLTIQEVVTAHNRFYNRTGFTPYQRAFGTLPRMPASLLSDDRIDKQLMLEGAGDSMKRAWAIREAASKAWLRWQDDESVRRAVSTRTRTSDTKDFEVGELVYVWRNVPGFKGWTGPGSIVALKGETAWVSMRGFLMKVAIAQTRRATSEESLGAELVRHLSEQMLEDLESNAVKYYRDVEGEGPPDDGSEGGGYSPSLGPEGEEPLLGGDSPLEAEPSPLAPIAEEPDAPMDEVPQDQVQPAADDGRSEISTAEPSMGHAPSDGASLPFSRMGTENTIPDRRLSGVRVDEGRGGTLGFGPIREGPPTSSTAMPYPSPPQGVPSWPRPSHSLYFEVSAEPSTQTPRWTLDRPTGKYTMNPPDTSKFNVKEAEAVYNERDQCMYLTKSKAKTSPGQVEFRHLPEKYKNIFRKSRAKEVASLLNSGAIQILSVEESRKFAKEHPDHVLTSRYVDRWKPTDAFGVLPEEYEQPDFLPENHSGLAPKSRWCVVGWKDPHIHQIERAAPTPLTSSMYLALQLAASRKWVAFGKDAKTAFLQSRPTTRVQKLACKMPADEAFEGYSPEQLILLLTEVYGLVSGPAWWRRSLLELLVKELKYRVCVYDRCILTLDGPLDPKNPDAPVKTRGFIVLEVDDLLEAGDEEHRKKMEWLEKRLKFGKIVNLQETENGGGSGYAGRRIKQLPDFSFTYSMDDYVANRLHAIKVHRKVLKKDAANIKLNEDEISQLRGTIAAINWSAREGRPDGSASASILSGCFPEPTMKNLFECNQVVELLKSRKVTIRIFSVAEDQIRHLLIADSSFDPTGRTKPQHGWIQGITTPQLNRGEKAPVSLIAWRSKKLRRKAGSTTLCESISLSTALAAMEKQVATFQSFQFSRFDPKSITNDIEVEMGLRGPPTVIASEDPKFVDPLTVALIDAKSVFDSTSSPERQFQGEDDRAALESAIIQESLAKLKARLRWIPHNFNPSDALTKLPQQAHMQPLYDLLCQQAMVIQKEEDELAAGRQGDHRMKSHGSVPSSQD</sequence>
<feature type="region of interest" description="Disordered" evidence="2">
    <location>
        <begin position="1039"/>
        <end position="1098"/>
    </location>
</feature>
<feature type="compositionally biased region" description="Low complexity" evidence="2">
    <location>
        <begin position="1142"/>
        <end position="1155"/>
    </location>
</feature>
<name>A0A9P1DBS7_9DINO</name>
<feature type="compositionally biased region" description="Polar residues" evidence="2">
    <location>
        <begin position="825"/>
        <end position="840"/>
    </location>
</feature>
<organism evidence="5">
    <name type="scientific">Cladocopium goreaui</name>
    <dbReference type="NCBI Taxonomy" id="2562237"/>
    <lineage>
        <taxon>Eukaryota</taxon>
        <taxon>Sar</taxon>
        <taxon>Alveolata</taxon>
        <taxon>Dinophyceae</taxon>
        <taxon>Suessiales</taxon>
        <taxon>Symbiodiniaceae</taxon>
        <taxon>Cladocopium</taxon>
    </lineage>
</organism>
<dbReference type="InterPro" id="IPR012337">
    <property type="entry name" value="RNaseH-like_sf"/>
</dbReference>
<feature type="region of interest" description="Disordered" evidence="2">
    <location>
        <begin position="1352"/>
        <end position="1393"/>
    </location>
</feature>
<evidence type="ECO:0000256" key="2">
    <source>
        <dbReference type="SAM" id="MobiDB-lite"/>
    </source>
</evidence>
<dbReference type="InterPro" id="IPR036397">
    <property type="entry name" value="RNaseH_sf"/>
</dbReference>
<keyword evidence="7" id="KW-1185">Reference proteome</keyword>
<feature type="compositionally biased region" description="Low complexity" evidence="2">
    <location>
        <begin position="844"/>
        <end position="896"/>
    </location>
</feature>
<dbReference type="EMBL" id="CAMXCT010003933">
    <property type="protein sequence ID" value="CAI4006953.1"/>
    <property type="molecule type" value="Genomic_DNA"/>
</dbReference>
<keyword evidence="1" id="KW-0862">Zinc</keyword>
<feature type="region of interest" description="Disordered" evidence="2">
    <location>
        <begin position="117"/>
        <end position="191"/>
    </location>
</feature>
<reference evidence="6 7" key="2">
    <citation type="submission" date="2024-05" db="EMBL/GenBank/DDBJ databases">
        <authorList>
            <person name="Chen Y."/>
            <person name="Shah S."/>
            <person name="Dougan E. K."/>
            <person name="Thang M."/>
            <person name="Chan C."/>
        </authorList>
    </citation>
    <scope>NUCLEOTIDE SEQUENCE [LARGE SCALE GENOMIC DNA]</scope>
</reference>
<feature type="compositionally biased region" description="Acidic residues" evidence="2">
    <location>
        <begin position="2287"/>
        <end position="2297"/>
    </location>
</feature>
<proteinExistence type="predicted"/>
<evidence type="ECO:0000313" key="7">
    <source>
        <dbReference type="Proteomes" id="UP001152797"/>
    </source>
</evidence>
<dbReference type="SUPFAM" id="SSF53098">
    <property type="entry name" value="Ribonuclease H-like"/>
    <property type="match status" value="1"/>
</dbReference>
<feature type="compositionally biased region" description="Low complexity" evidence="2">
    <location>
        <begin position="1063"/>
        <end position="1076"/>
    </location>
</feature>
<dbReference type="Proteomes" id="UP001152797">
    <property type="component" value="Unassembled WGS sequence"/>
</dbReference>
<dbReference type="Pfam" id="PF00098">
    <property type="entry name" value="zf-CCHC"/>
    <property type="match status" value="1"/>
</dbReference>
<protein>
    <submittedName>
        <fullName evidence="6">Gypsy retrotransposon integrase-like protein 1</fullName>
    </submittedName>
</protein>
<feature type="domain" description="Integrase catalytic" evidence="4">
    <location>
        <begin position="1922"/>
        <end position="2092"/>
    </location>
</feature>
<evidence type="ECO:0000313" key="5">
    <source>
        <dbReference type="EMBL" id="CAI4006953.1"/>
    </source>
</evidence>
<comment type="caution">
    <text evidence="5">The sequence shown here is derived from an EMBL/GenBank/DDBJ whole genome shotgun (WGS) entry which is preliminary data.</text>
</comment>
<evidence type="ECO:0000256" key="1">
    <source>
        <dbReference type="PROSITE-ProRule" id="PRU00047"/>
    </source>
</evidence>
<feature type="compositionally biased region" description="Pro residues" evidence="2">
    <location>
        <begin position="1052"/>
        <end position="1062"/>
    </location>
</feature>
<dbReference type="Gene3D" id="4.10.60.10">
    <property type="entry name" value="Zinc finger, CCHC-type"/>
    <property type="match status" value="1"/>
</dbReference>
<dbReference type="PANTHER" id="PTHR37984:SF5">
    <property type="entry name" value="PROTEIN NYNRIN-LIKE"/>
    <property type="match status" value="1"/>
</dbReference>
<feature type="domain" description="CCHC-type" evidence="3">
    <location>
        <begin position="540"/>
        <end position="555"/>
    </location>
</feature>
<feature type="region of interest" description="Disordered" evidence="2">
    <location>
        <begin position="806"/>
        <end position="933"/>
    </location>
</feature>
<dbReference type="GO" id="GO:0008270">
    <property type="term" value="F:zinc ion binding"/>
    <property type="evidence" value="ECO:0007669"/>
    <property type="project" value="UniProtKB-KW"/>
</dbReference>
<reference evidence="5" key="1">
    <citation type="submission" date="2022-10" db="EMBL/GenBank/DDBJ databases">
        <authorList>
            <person name="Chen Y."/>
            <person name="Dougan E. K."/>
            <person name="Chan C."/>
            <person name="Rhodes N."/>
            <person name="Thang M."/>
        </authorList>
    </citation>
    <scope>NUCLEOTIDE SEQUENCE</scope>
</reference>
<evidence type="ECO:0000259" key="3">
    <source>
        <dbReference type="PROSITE" id="PS50158"/>
    </source>
</evidence>
<feature type="region of interest" description="Disordered" evidence="2">
    <location>
        <begin position="1131"/>
        <end position="1172"/>
    </location>
</feature>
<feature type="region of interest" description="Disordered" evidence="2">
    <location>
        <begin position="503"/>
        <end position="529"/>
    </location>
</feature>
<dbReference type="PROSITE" id="PS50158">
    <property type="entry name" value="ZF_CCHC"/>
    <property type="match status" value="1"/>
</dbReference>
<feature type="region of interest" description="Disordered" evidence="2">
    <location>
        <begin position="3054"/>
        <end position="3077"/>
    </location>
</feature>
<evidence type="ECO:0000259" key="4">
    <source>
        <dbReference type="PROSITE" id="PS50994"/>
    </source>
</evidence>
<dbReference type="GO" id="GO:0015074">
    <property type="term" value="P:DNA integration"/>
    <property type="evidence" value="ECO:0007669"/>
    <property type="project" value="InterPro"/>
</dbReference>
<dbReference type="PROSITE" id="PS50994">
    <property type="entry name" value="INTEGRASE"/>
    <property type="match status" value="1"/>
</dbReference>
<keyword evidence="1" id="KW-0479">Metal-binding</keyword>
<dbReference type="PANTHER" id="PTHR37984">
    <property type="entry name" value="PROTEIN CBG26694"/>
    <property type="match status" value="1"/>
</dbReference>
<dbReference type="Gene3D" id="3.30.420.10">
    <property type="entry name" value="Ribonuclease H-like superfamily/Ribonuclease H"/>
    <property type="match status" value="1"/>
</dbReference>
<dbReference type="SMART" id="SM00343">
    <property type="entry name" value="ZnF_C2HC"/>
    <property type="match status" value="1"/>
</dbReference>
<feature type="region of interest" description="Disordered" evidence="2">
    <location>
        <begin position="2404"/>
        <end position="2424"/>
    </location>
</feature>
<dbReference type="EMBL" id="CAMXCT020003933">
    <property type="protein sequence ID" value="CAL1160328.1"/>
    <property type="molecule type" value="Genomic_DNA"/>
</dbReference>